<dbReference type="Pfam" id="PF04965">
    <property type="entry name" value="GPW_gp25"/>
    <property type="match status" value="1"/>
</dbReference>
<dbReference type="InterPro" id="IPR007048">
    <property type="entry name" value="IraD/Gp25-like"/>
</dbReference>
<sequence>MQQYATPISKHWQLAREGGGLAQGVEDIDLCIHNILATRKGSDVTRPDFGSNHFDYLDTPEDVFIPNAVREVMLAINTWEKRAVVEKIDFGGHAPHLTMTVFWRVTDDVSGEIYATSVNLERASWI</sequence>
<dbReference type="Gene3D" id="3.10.450.40">
    <property type="match status" value="1"/>
</dbReference>
<feature type="domain" description="IraD/Gp25-like" evidence="1">
    <location>
        <begin position="23"/>
        <end position="90"/>
    </location>
</feature>
<evidence type="ECO:0000313" key="2">
    <source>
        <dbReference type="EMBL" id="SUA36357.1"/>
    </source>
</evidence>
<accession>A0A378WHG4</accession>
<dbReference type="AlphaFoldDB" id="A0A378WHG4"/>
<dbReference type="RefSeq" id="WP_107727182.1">
    <property type="nucleotide sequence ID" value="NZ_UGRS01000001.1"/>
</dbReference>
<protein>
    <submittedName>
        <fullName evidence="2">Phage baseplate-like protein</fullName>
    </submittedName>
</protein>
<dbReference type="Proteomes" id="UP000254055">
    <property type="component" value="Unassembled WGS sequence"/>
</dbReference>
<dbReference type="SUPFAM" id="SSF160719">
    <property type="entry name" value="gpW/gp25-like"/>
    <property type="match status" value="1"/>
</dbReference>
<evidence type="ECO:0000313" key="3">
    <source>
        <dbReference type="Proteomes" id="UP000254055"/>
    </source>
</evidence>
<evidence type="ECO:0000259" key="1">
    <source>
        <dbReference type="Pfam" id="PF04965"/>
    </source>
</evidence>
<name>A0A378WHG4_9NEIS</name>
<reference evidence="2 3" key="1">
    <citation type="submission" date="2018-06" db="EMBL/GenBank/DDBJ databases">
        <authorList>
            <consortium name="Pathogen Informatics"/>
            <person name="Doyle S."/>
        </authorList>
    </citation>
    <scope>NUCLEOTIDE SEQUENCE [LARGE SCALE GENOMIC DNA]</scope>
    <source>
        <strain evidence="2 3">NCTC12229</strain>
    </source>
</reference>
<proteinExistence type="predicted"/>
<dbReference type="EMBL" id="UGRS01000001">
    <property type="protein sequence ID" value="SUA36357.1"/>
    <property type="molecule type" value="Genomic_DNA"/>
</dbReference>
<organism evidence="2 3">
    <name type="scientific">Neisseria zoodegmatis</name>
    <dbReference type="NCBI Taxonomy" id="326523"/>
    <lineage>
        <taxon>Bacteria</taxon>
        <taxon>Pseudomonadati</taxon>
        <taxon>Pseudomonadota</taxon>
        <taxon>Betaproteobacteria</taxon>
        <taxon>Neisseriales</taxon>
        <taxon>Neisseriaceae</taxon>
        <taxon>Neisseria</taxon>
    </lineage>
</organism>
<dbReference type="OrthoDB" id="9802846at2"/>
<gene>
    <name evidence="2" type="ORF">NCTC12229_00772</name>
</gene>